<keyword evidence="2" id="KW-0540">Nuclease</keyword>
<dbReference type="OrthoDB" id="9773351at2"/>
<dbReference type="InterPro" id="IPR019288">
    <property type="entry name" value="3'-5'_exonuclease_PolB-like"/>
</dbReference>
<evidence type="ECO:0000313" key="2">
    <source>
        <dbReference type="EMBL" id="QDA59580.1"/>
    </source>
</evidence>
<name>A0A5B7ZX76_9BACT</name>
<keyword evidence="2" id="KW-0378">Hydrolase</keyword>
<organism evidence="2 3">
    <name type="scientific">Hymenobacter jejuensis</name>
    <dbReference type="NCBI Taxonomy" id="2502781"/>
    <lineage>
        <taxon>Bacteria</taxon>
        <taxon>Pseudomonadati</taxon>
        <taxon>Bacteroidota</taxon>
        <taxon>Cytophagia</taxon>
        <taxon>Cytophagales</taxon>
        <taxon>Hymenobacteraceae</taxon>
        <taxon>Hymenobacter</taxon>
    </lineage>
</organism>
<proteinExistence type="predicted"/>
<keyword evidence="3" id="KW-1185">Reference proteome</keyword>
<accession>A0A5B7ZX76</accession>
<dbReference type="KEGG" id="hyj:FHG12_05420"/>
<dbReference type="SUPFAM" id="SSF53098">
    <property type="entry name" value="Ribonuclease H-like"/>
    <property type="match status" value="1"/>
</dbReference>
<evidence type="ECO:0000313" key="3">
    <source>
        <dbReference type="Proteomes" id="UP000305398"/>
    </source>
</evidence>
<dbReference type="Gene3D" id="3.30.420.10">
    <property type="entry name" value="Ribonuclease H-like superfamily/Ribonuclease H"/>
    <property type="match status" value="1"/>
</dbReference>
<dbReference type="GO" id="GO:0003676">
    <property type="term" value="F:nucleic acid binding"/>
    <property type="evidence" value="ECO:0007669"/>
    <property type="project" value="InterPro"/>
</dbReference>
<dbReference type="AlphaFoldDB" id="A0A5B7ZX76"/>
<sequence>MQVLRKVPFEQIFVLDIETVPCVGCHDELNEMLRLLWEHKCHALRREKGWNSSRLDVEPLPDFLHAATLFEQAGIYAEFGKVICISLGCFYFDRQEEQMRFRVKSFADHDEKQMLSEFAHVLDRKPQHILCAHNGKEFDFPYLSRRMLINGLTLPPQLDIAGKKPWEIPHLDTMELWKFGDRKSFTSLPLLAAMFNIPTPKDDINGSDVARVYYNEQDLPRIVKYCQKDIITTARLLQRFRGEEPFSDEAVVYADEWNAVMRKL</sequence>
<dbReference type="Pfam" id="PF10108">
    <property type="entry name" value="DNA_pol_B_exo2"/>
    <property type="match status" value="1"/>
</dbReference>
<dbReference type="Proteomes" id="UP000305398">
    <property type="component" value="Chromosome"/>
</dbReference>
<reference evidence="2 3" key="1">
    <citation type="submission" date="2019-06" db="EMBL/GenBank/DDBJ databases">
        <authorList>
            <person name="Srinivasan S."/>
        </authorList>
    </citation>
    <scope>NUCLEOTIDE SEQUENCE [LARGE SCALE GENOMIC DNA]</scope>
    <source>
        <strain evidence="2 3">17J68-5</strain>
    </source>
</reference>
<feature type="domain" description="Predicted 3'-5' exonuclease PolB-like" evidence="1">
    <location>
        <begin position="80"/>
        <end position="240"/>
    </location>
</feature>
<protein>
    <submittedName>
        <fullName evidence="2">3'-5' exonuclease</fullName>
    </submittedName>
</protein>
<gene>
    <name evidence="2" type="ORF">FHG12_05420</name>
</gene>
<dbReference type="EMBL" id="CP040896">
    <property type="protein sequence ID" value="QDA59580.1"/>
    <property type="molecule type" value="Genomic_DNA"/>
</dbReference>
<keyword evidence="2" id="KW-0269">Exonuclease</keyword>
<dbReference type="InterPro" id="IPR012337">
    <property type="entry name" value="RNaseH-like_sf"/>
</dbReference>
<dbReference type="GO" id="GO:0004527">
    <property type="term" value="F:exonuclease activity"/>
    <property type="evidence" value="ECO:0007669"/>
    <property type="project" value="UniProtKB-KW"/>
</dbReference>
<dbReference type="RefSeq" id="WP_139514761.1">
    <property type="nucleotide sequence ID" value="NZ_CP040896.1"/>
</dbReference>
<dbReference type="InterPro" id="IPR036397">
    <property type="entry name" value="RNaseH_sf"/>
</dbReference>
<dbReference type="CDD" id="cd05782">
    <property type="entry name" value="DNA_polB_like1_exo"/>
    <property type="match status" value="1"/>
</dbReference>
<evidence type="ECO:0000259" key="1">
    <source>
        <dbReference type="Pfam" id="PF10108"/>
    </source>
</evidence>